<evidence type="ECO:0000259" key="3">
    <source>
        <dbReference type="Pfam" id="PF05065"/>
    </source>
</evidence>
<accession>A0ABX0CWF0</accession>
<proteinExistence type="predicted"/>
<dbReference type="Gene3D" id="3.30.2320.10">
    <property type="entry name" value="hypothetical protein PF0899 domain"/>
    <property type="match status" value="1"/>
</dbReference>
<keyword evidence="5" id="KW-1185">Reference proteome</keyword>
<dbReference type="InterPro" id="IPR054612">
    <property type="entry name" value="Phage_capsid-like_C"/>
</dbReference>
<dbReference type="NCBIfam" id="TIGR01554">
    <property type="entry name" value="major_cap_HK97"/>
    <property type="match status" value="1"/>
</dbReference>
<evidence type="ECO:0000256" key="2">
    <source>
        <dbReference type="SAM" id="Coils"/>
    </source>
</evidence>
<feature type="domain" description="Phage capsid-like C-terminal" evidence="3">
    <location>
        <begin position="167"/>
        <end position="435"/>
    </location>
</feature>
<dbReference type="RefSeq" id="WP_163956251.1">
    <property type="nucleotide sequence ID" value="NZ_JAAGUX010000058.1"/>
</dbReference>
<sequence>MKDNGLRDLRGNPLGLEMAKHELSQLRTETAELVARGTDLAGDDADRFTEATERAAELRAFIERVEQRAEQAKSEFAEALRTGKGLGRYERGGGGNWDTVRATSNPTPLAGQAILTRDQKLTDWSRDNGHSDSDGGNFGLYLRGLATGDWSGAQHERAMVEGTLSAGGHLVPTPLANKVIDLARNATQVVRAGAVTVPMTAATLKIPRLTGEGSPAWRNEGAAITAGDLAFDAVTFTARSLDRLVILSRELFQDSDPSAGDIIAQSFAAQIAVELDRVALRGSGSAPEPRGVLNTSGITTTTHGANGTAISSYDWFLDAAGAVRNNNYEPTGHIVAPRTGTSLAKLKNSQNDYLVPPATMLPMYGTKQVPINLTVGTSNDASEIYTGQWDLLALGIRHGFEIELLRERYADTGQVAFVAHLRADVQVLQPAAFVVDTGVRG</sequence>
<reference evidence="4 5" key="1">
    <citation type="submission" date="2020-01" db="EMBL/GenBank/DDBJ databases">
        <title>Genetics and antimicrobial susceptibilities of Nocardia species isolated from the soil; a comparison with species isolated from humans.</title>
        <authorList>
            <person name="Carrasco G."/>
            <person name="Monzon S."/>
            <person name="Sansegundo M."/>
            <person name="Garcia E."/>
            <person name="Garrido N."/>
            <person name="Medina M.J."/>
            <person name="Villalon P."/>
            <person name="Ramirez-Arocha A.C."/>
            <person name="Jimenez P."/>
            <person name="Cuesta I."/>
            <person name="Valdezate S."/>
        </authorList>
    </citation>
    <scope>NUCLEOTIDE SEQUENCE [LARGE SCALE GENOMIC DNA]</scope>
    <source>
        <strain evidence="4 5">CNM20110649</strain>
    </source>
</reference>
<comment type="subcellular location">
    <subcellularLocation>
        <location evidence="1">Virion</location>
    </subcellularLocation>
</comment>
<evidence type="ECO:0000313" key="5">
    <source>
        <dbReference type="Proteomes" id="UP000470876"/>
    </source>
</evidence>
<protein>
    <submittedName>
        <fullName evidence="4">Phage major capsid protein</fullName>
    </submittedName>
</protein>
<name>A0ABX0CWF0_9NOCA</name>
<evidence type="ECO:0000256" key="1">
    <source>
        <dbReference type="ARBA" id="ARBA00004328"/>
    </source>
</evidence>
<dbReference type="InterPro" id="IPR024455">
    <property type="entry name" value="Phage_capsid"/>
</dbReference>
<evidence type="ECO:0000313" key="4">
    <source>
        <dbReference type="EMBL" id="NEW58590.1"/>
    </source>
</evidence>
<dbReference type="Gene3D" id="3.30.2400.10">
    <property type="entry name" value="Major capsid protein gp5"/>
    <property type="match status" value="1"/>
</dbReference>
<dbReference type="EMBL" id="JAAGUX010000058">
    <property type="protein sequence ID" value="NEW58590.1"/>
    <property type="molecule type" value="Genomic_DNA"/>
</dbReference>
<dbReference type="SUPFAM" id="SSF56563">
    <property type="entry name" value="Major capsid protein gp5"/>
    <property type="match status" value="1"/>
</dbReference>
<keyword evidence="2" id="KW-0175">Coiled coil</keyword>
<dbReference type="Pfam" id="PF05065">
    <property type="entry name" value="Phage_capsid"/>
    <property type="match status" value="1"/>
</dbReference>
<feature type="coiled-coil region" evidence="2">
    <location>
        <begin position="16"/>
        <end position="82"/>
    </location>
</feature>
<comment type="caution">
    <text evidence="4">The sequence shown here is derived from an EMBL/GenBank/DDBJ whole genome shotgun (WGS) entry which is preliminary data.</text>
</comment>
<organism evidence="4 5">
    <name type="scientific">Nocardia cyriacigeorgica</name>
    <dbReference type="NCBI Taxonomy" id="135487"/>
    <lineage>
        <taxon>Bacteria</taxon>
        <taxon>Bacillati</taxon>
        <taxon>Actinomycetota</taxon>
        <taxon>Actinomycetes</taxon>
        <taxon>Mycobacteriales</taxon>
        <taxon>Nocardiaceae</taxon>
        <taxon>Nocardia</taxon>
    </lineage>
</organism>
<gene>
    <name evidence="4" type="ORF">GV794_23520</name>
</gene>
<dbReference type="Proteomes" id="UP000470876">
    <property type="component" value="Unassembled WGS sequence"/>
</dbReference>